<keyword evidence="1" id="KW-0805">Transcription regulation</keyword>
<name>A0A916NXD6_9BACL</name>
<evidence type="ECO:0000256" key="2">
    <source>
        <dbReference type="ARBA" id="ARBA00023125"/>
    </source>
</evidence>
<dbReference type="SMART" id="SM00342">
    <property type="entry name" value="HTH_ARAC"/>
    <property type="match status" value="1"/>
</dbReference>
<evidence type="ECO:0000256" key="3">
    <source>
        <dbReference type="ARBA" id="ARBA00023163"/>
    </source>
</evidence>
<evidence type="ECO:0000259" key="4">
    <source>
        <dbReference type="PROSITE" id="PS01124"/>
    </source>
</evidence>
<accession>A0A916NXD6</accession>
<dbReference type="GO" id="GO:0003700">
    <property type="term" value="F:DNA-binding transcription factor activity"/>
    <property type="evidence" value="ECO:0007669"/>
    <property type="project" value="InterPro"/>
</dbReference>
<keyword evidence="2" id="KW-0238">DNA-binding</keyword>
<organism evidence="5 6">
    <name type="scientific">Paenibacillus solanacearum</name>
    <dbReference type="NCBI Taxonomy" id="2048548"/>
    <lineage>
        <taxon>Bacteria</taxon>
        <taxon>Bacillati</taxon>
        <taxon>Bacillota</taxon>
        <taxon>Bacilli</taxon>
        <taxon>Bacillales</taxon>
        <taxon>Paenibacillaceae</taxon>
        <taxon>Paenibacillus</taxon>
    </lineage>
</organism>
<dbReference type="InterPro" id="IPR018062">
    <property type="entry name" value="HTH_AraC-typ_CS"/>
</dbReference>
<comment type="caution">
    <text evidence="5">The sequence shown here is derived from an EMBL/GenBank/DDBJ whole genome shotgun (WGS) entry which is preliminary data.</text>
</comment>
<sequence>MLQENQRLSYIFRFQDTAAPLPVSLYAVGRERQTSDYSHAGMTRKDHGGAYLFQYTVAGQAAIRIRDQVFPLDPGKGFFVPFHSDYHYYIPEESNDYECLFLSFDGSEAPKCWSFFAGQLGSVHHFSEHSSPIRLANHIYQEASSKKISDAYKLSTLAYQFLMELYRYGKGLGMPKAWPEIVTQAVRLIDERYYELKSLAELARHLGVSKYHLIKLFNRSVGKTPVEYLTRKRMEKAVELLRTTDWPLERISHEIGYTDVNYFSKVFRKSLGIPPGRLRKDYDAYDFMFD</sequence>
<dbReference type="Pfam" id="PF02311">
    <property type="entry name" value="AraC_binding"/>
    <property type="match status" value="1"/>
</dbReference>
<reference evidence="5" key="1">
    <citation type="submission" date="2021-06" db="EMBL/GenBank/DDBJ databases">
        <authorList>
            <person name="Criscuolo A."/>
        </authorList>
    </citation>
    <scope>NUCLEOTIDE SEQUENCE</scope>
    <source>
        <strain evidence="5">CIP111600</strain>
    </source>
</reference>
<evidence type="ECO:0000313" key="6">
    <source>
        <dbReference type="Proteomes" id="UP000693672"/>
    </source>
</evidence>
<gene>
    <name evidence="5" type="primary">rhaS_20</name>
    <name evidence="5" type="ORF">PAESOLCIP111_02732</name>
</gene>
<dbReference type="PROSITE" id="PS00041">
    <property type="entry name" value="HTH_ARAC_FAMILY_1"/>
    <property type="match status" value="1"/>
</dbReference>
<dbReference type="PANTHER" id="PTHR43280">
    <property type="entry name" value="ARAC-FAMILY TRANSCRIPTIONAL REGULATOR"/>
    <property type="match status" value="1"/>
</dbReference>
<dbReference type="GO" id="GO:0043565">
    <property type="term" value="F:sequence-specific DNA binding"/>
    <property type="evidence" value="ECO:0007669"/>
    <property type="project" value="InterPro"/>
</dbReference>
<dbReference type="InterPro" id="IPR018060">
    <property type="entry name" value="HTH_AraC"/>
</dbReference>
<evidence type="ECO:0000313" key="5">
    <source>
        <dbReference type="EMBL" id="CAG7625498.1"/>
    </source>
</evidence>
<protein>
    <submittedName>
        <fullName evidence="5">HTH-type transcriptional activator RhaS</fullName>
    </submittedName>
</protein>
<dbReference type="PANTHER" id="PTHR43280:SF2">
    <property type="entry name" value="HTH-TYPE TRANSCRIPTIONAL REGULATOR EXSA"/>
    <property type="match status" value="1"/>
</dbReference>
<dbReference type="PROSITE" id="PS01124">
    <property type="entry name" value="HTH_ARAC_FAMILY_2"/>
    <property type="match status" value="1"/>
</dbReference>
<proteinExistence type="predicted"/>
<dbReference type="EMBL" id="CAJVAS010000010">
    <property type="protein sequence ID" value="CAG7625498.1"/>
    <property type="molecule type" value="Genomic_DNA"/>
</dbReference>
<keyword evidence="6" id="KW-1185">Reference proteome</keyword>
<dbReference type="Proteomes" id="UP000693672">
    <property type="component" value="Unassembled WGS sequence"/>
</dbReference>
<evidence type="ECO:0000256" key="1">
    <source>
        <dbReference type="ARBA" id="ARBA00023015"/>
    </source>
</evidence>
<dbReference type="AlphaFoldDB" id="A0A916NXD6"/>
<feature type="domain" description="HTH araC/xylS-type" evidence="4">
    <location>
        <begin position="183"/>
        <end position="281"/>
    </location>
</feature>
<dbReference type="Pfam" id="PF12833">
    <property type="entry name" value="HTH_18"/>
    <property type="match status" value="1"/>
</dbReference>
<dbReference type="RefSeq" id="WP_218092503.1">
    <property type="nucleotide sequence ID" value="NZ_CAJVAS010000010.1"/>
</dbReference>
<keyword evidence="3" id="KW-0804">Transcription</keyword>
<dbReference type="InterPro" id="IPR003313">
    <property type="entry name" value="AraC-bd"/>
</dbReference>